<name>Q919J7_NPVCO</name>
<dbReference type="RefSeq" id="NP_203383.1">
    <property type="nucleotide sequence ID" value="NC_003084.1"/>
</dbReference>
<dbReference type="Proteomes" id="UP000006635">
    <property type="component" value="Segment"/>
</dbReference>
<gene>
    <name evidence="1" type="primary">CUN079</name>
</gene>
<reference evidence="1 2" key="1">
    <citation type="journal article" date="2001" name="J. Virol.">
        <title>Genome sequence of a baculovirus pathogenic for Culex nigripalpus.</title>
        <authorList>
            <person name="Afonso C.L."/>
            <person name="Tulman E.R."/>
            <person name="Lu Z."/>
            <person name="Balinsky C.A."/>
            <person name="Moser B.A."/>
            <person name="Becnel J.J."/>
            <person name="Rock D.L."/>
            <person name="Kutish G.F."/>
        </authorList>
    </citation>
    <scope>NUCLEOTIDE SEQUENCE [LARGE SCALE GENOMIC DNA]</scope>
    <source>
        <strain evidence="2">Isolate Florida/1997</strain>
    </source>
</reference>
<dbReference type="KEGG" id="vg:921955"/>
<organism evidence="1 2">
    <name type="scientific">Culex nigripalpus nucleopolyhedrovirus (isolate Florida/1997)</name>
    <name type="common">CuniNPV</name>
    <dbReference type="NCBI Taxonomy" id="645993"/>
    <lineage>
        <taxon>Viruses</taxon>
        <taxon>Viruses incertae sedis</taxon>
        <taxon>Naldaviricetes</taxon>
        <taxon>Lefavirales</taxon>
        <taxon>Baculoviridae</taxon>
        <taxon>Deltabaculovirus</taxon>
    </lineage>
</organism>
<evidence type="ECO:0000313" key="2">
    <source>
        <dbReference type="Proteomes" id="UP000006635"/>
    </source>
</evidence>
<evidence type="ECO:0000313" key="1">
    <source>
        <dbReference type="EMBL" id="AAK94157.1"/>
    </source>
</evidence>
<dbReference type="EMBL" id="AF403738">
    <property type="protein sequence ID" value="AAK94157.1"/>
    <property type="molecule type" value="Genomic_DNA"/>
</dbReference>
<dbReference type="GeneID" id="921955"/>
<proteinExistence type="predicted"/>
<accession>Q919J7</accession>
<sequence>MAFYYITVQVFDRRSRSKLFEIEMRRGNKDSWKFAIELPTDINSADNLLVVEFGNELQLPGVLRPQLIWDRTRFLCPKGYFNRIIERPLPHKRLEMYISGEFQK</sequence>
<organismHost>
    <name type="scientific">Culex nigripalpus</name>
    <dbReference type="NCBI Taxonomy" id="42429"/>
</organismHost>
<keyword evidence="2" id="KW-1185">Reference proteome</keyword>
<protein>
    <submittedName>
        <fullName evidence="1">Uncharacterized protein</fullName>
    </submittedName>
</protein>